<dbReference type="PANTHER" id="PTHR36504:SF1">
    <property type="entry name" value="LIPOPOLYSACCHARIDE EXPORT SYSTEM PROTEIN LPTA"/>
    <property type="match status" value="1"/>
</dbReference>
<comment type="caution">
    <text evidence="4">The sequence shown here is derived from an EMBL/GenBank/DDBJ whole genome shotgun (WGS) entry which is preliminary data.</text>
</comment>
<dbReference type="Pfam" id="PF03968">
    <property type="entry name" value="LptD_N"/>
    <property type="match status" value="1"/>
</dbReference>
<accession>A0ABM9VFF5</accession>
<proteinExistence type="predicted"/>
<feature type="signal peptide" evidence="2">
    <location>
        <begin position="1"/>
        <end position="39"/>
    </location>
</feature>
<evidence type="ECO:0000313" key="5">
    <source>
        <dbReference type="Proteomes" id="UP000191812"/>
    </source>
</evidence>
<dbReference type="InterPro" id="IPR005653">
    <property type="entry name" value="OstA-like_N"/>
</dbReference>
<dbReference type="EMBL" id="FBWH01000023">
    <property type="protein sequence ID" value="CUX30123.1"/>
    <property type="molecule type" value="Genomic_DNA"/>
</dbReference>
<dbReference type="PROSITE" id="PS51257">
    <property type="entry name" value="PROKAR_LIPOPROTEIN"/>
    <property type="match status" value="1"/>
</dbReference>
<dbReference type="Gene3D" id="2.60.450.10">
    <property type="entry name" value="Lipopolysaccharide (LPS) transport protein A like domain"/>
    <property type="match status" value="1"/>
</dbReference>
<feature type="domain" description="Organic solvent tolerance-like N-terminal" evidence="3">
    <location>
        <begin position="59"/>
        <end position="171"/>
    </location>
</feature>
<evidence type="ECO:0000313" key="4">
    <source>
        <dbReference type="EMBL" id="CUX30123.1"/>
    </source>
</evidence>
<keyword evidence="5" id="KW-1185">Reference proteome</keyword>
<dbReference type="Proteomes" id="UP000191812">
    <property type="component" value="Unassembled WGS sequence"/>
</dbReference>
<evidence type="ECO:0000259" key="3">
    <source>
        <dbReference type="Pfam" id="PF03968"/>
    </source>
</evidence>
<dbReference type="PANTHER" id="PTHR36504">
    <property type="entry name" value="LIPOPOLYSACCHARIDE EXPORT SYSTEM PROTEIN LPTA"/>
    <property type="match status" value="1"/>
</dbReference>
<sequence length="194" mass="20801">MKASESPVQMMQISRPVSIGKSAGLTAFVFSCLATVAFAQNTTSNMQGVKLSGDQPIAIESDQLEIRDQERKAYFTGNVKVVQGTTTLQAGKMTVNYKGEGSSLTSGDANIEKIFVDNNVYLTSETQKATADHGEFDMAAQTFILTGKQVVLSEGTNVFTGCKLTVLMNTGQAKLESCGGPVRIMLDPKSQKKQ</sequence>
<evidence type="ECO:0000256" key="1">
    <source>
        <dbReference type="ARBA" id="ARBA00022729"/>
    </source>
</evidence>
<gene>
    <name evidence="4" type="ORF">AGR13a_Cc30006</name>
</gene>
<protein>
    <recommendedName>
        <fullName evidence="3">Organic solvent tolerance-like N-terminal domain-containing protein</fullName>
    </recommendedName>
</protein>
<evidence type="ECO:0000256" key="2">
    <source>
        <dbReference type="SAM" id="SignalP"/>
    </source>
</evidence>
<dbReference type="InterPro" id="IPR052037">
    <property type="entry name" value="LPS_export_LptA"/>
</dbReference>
<organism evidence="4 5">
    <name type="scientific">Agrobacterium genomosp. 13 str. CFBP 6927</name>
    <dbReference type="NCBI Taxonomy" id="1183428"/>
    <lineage>
        <taxon>Bacteria</taxon>
        <taxon>Pseudomonadati</taxon>
        <taxon>Pseudomonadota</taxon>
        <taxon>Alphaproteobacteria</taxon>
        <taxon>Hyphomicrobiales</taxon>
        <taxon>Rhizobiaceae</taxon>
        <taxon>Rhizobium/Agrobacterium group</taxon>
        <taxon>Agrobacterium</taxon>
        <taxon>Agrobacterium tumefaciens complex</taxon>
    </lineage>
</organism>
<keyword evidence="1 2" id="KW-0732">Signal</keyword>
<feature type="chain" id="PRO_5045790990" description="Organic solvent tolerance-like N-terminal domain-containing protein" evidence="2">
    <location>
        <begin position="40"/>
        <end position="194"/>
    </location>
</feature>
<name>A0ABM9VFF5_9HYPH</name>
<reference evidence="4 5" key="1">
    <citation type="submission" date="2016-01" db="EMBL/GenBank/DDBJ databases">
        <authorList>
            <person name="Regsiter A."/>
            <person name="william w."/>
        </authorList>
    </citation>
    <scope>NUCLEOTIDE SEQUENCE [LARGE SCALE GENOMIC DNA]</scope>
    <source>
        <strain evidence="4 5">CFBP 6927</strain>
    </source>
</reference>